<gene>
    <name evidence="7" type="ORF">CERZMDRAFT_102232</name>
</gene>
<dbReference type="PROSITE" id="PS00518">
    <property type="entry name" value="ZF_RING_1"/>
    <property type="match status" value="1"/>
</dbReference>
<dbReference type="GO" id="GO:0061630">
    <property type="term" value="F:ubiquitin protein ligase activity"/>
    <property type="evidence" value="ECO:0007669"/>
    <property type="project" value="InterPro"/>
</dbReference>
<dbReference type="Proteomes" id="UP000799539">
    <property type="component" value="Unassembled WGS sequence"/>
</dbReference>
<evidence type="ECO:0000256" key="2">
    <source>
        <dbReference type="ARBA" id="ARBA00022771"/>
    </source>
</evidence>
<dbReference type="InterPro" id="IPR033509">
    <property type="entry name" value="RNF146"/>
</dbReference>
<keyword evidence="2 4" id="KW-0863">Zinc-finger</keyword>
<dbReference type="PANTHER" id="PTHR13417">
    <property type="entry name" value="E3 UBIQUITIN-PROTEIN LIGASE RNF146"/>
    <property type="match status" value="1"/>
</dbReference>
<dbReference type="GO" id="GO:0005634">
    <property type="term" value="C:nucleus"/>
    <property type="evidence" value="ECO:0007669"/>
    <property type="project" value="TreeGrafter"/>
</dbReference>
<evidence type="ECO:0000256" key="3">
    <source>
        <dbReference type="ARBA" id="ARBA00022833"/>
    </source>
</evidence>
<keyword evidence="3" id="KW-0862">Zinc</keyword>
<dbReference type="GO" id="GO:0006511">
    <property type="term" value="P:ubiquitin-dependent protein catabolic process"/>
    <property type="evidence" value="ECO:0007669"/>
    <property type="project" value="TreeGrafter"/>
</dbReference>
<keyword evidence="8" id="KW-1185">Reference proteome</keyword>
<feature type="domain" description="RING-type" evidence="6">
    <location>
        <begin position="25"/>
        <end position="62"/>
    </location>
</feature>
<dbReference type="GO" id="GO:0016055">
    <property type="term" value="P:Wnt signaling pathway"/>
    <property type="evidence" value="ECO:0007669"/>
    <property type="project" value="InterPro"/>
</dbReference>
<feature type="region of interest" description="Disordered" evidence="5">
    <location>
        <begin position="73"/>
        <end position="102"/>
    </location>
</feature>
<dbReference type="SUPFAM" id="SSF57850">
    <property type="entry name" value="RING/U-box"/>
    <property type="match status" value="1"/>
</dbReference>
<evidence type="ECO:0000313" key="7">
    <source>
        <dbReference type="EMBL" id="KAF2207549.1"/>
    </source>
</evidence>
<dbReference type="PANTHER" id="PTHR13417:SF2">
    <property type="entry name" value="E3 UBIQUITIN-PROTEIN LIGASE RNF146"/>
    <property type="match status" value="1"/>
</dbReference>
<evidence type="ECO:0000256" key="1">
    <source>
        <dbReference type="ARBA" id="ARBA00022723"/>
    </source>
</evidence>
<organism evidence="7 8">
    <name type="scientific">Cercospora zeae-maydis SCOH1-5</name>
    <dbReference type="NCBI Taxonomy" id="717836"/>
    <lineage>
        <taxon>Eukaryota</taxon>
        <taxon>Fungi</taxon>
        <taxon>Dikarya</taxon>
        <taxon>Ascomycota</taxon>
        <taxon>Pezizomycotina</taxon>
        <taxon>Dothideomycetes</taxon>
        <taxon>Dothideomycetidae</taxon>
        <taxon>Mycosphaerellales</taxon>
        <taxon>Mycosphaerellaceae</taxon>
        <taxon>Cercospora</taxon>
    </lineage>
</organism>
<sequence>MCLPSKKEYFRNLKPLENPPQDPNCPICREHMLKPTQTACNHIFCYECLRSWAVDNNSCPICFTELYDEYDSSLSSLDDDSDDSEDGGEDGDSDDEKGDGKT</sequence>
<dbReference type="Gene3D" id="3.30.40.10">
    <property type="entry name" value="Zinc/RING finger domain, C3HC4 (zinc finger)"/>
    <property type="match status" value="1"/>
</dbReference>
<dbReference type="SMART" id="SM00184">
    <property type="entry name" value="RING"/>
    <property type="match status" value="1"/>
</dbReference>
<reference evidence="7" key="1">
    <citation type="journal article" date="2020" name="Stud. Mycol.">
        <title>101 Dothideomycetes genomes: a test case for predicting lifestyles and emergence of pathogens.</title>
        <authorList>
            <person name="Haridas S."/>
            <person name="Albert R."/>
            <person name="Binder M."/>
            <person name="Bloem J."/>
            <person name="Labutti K."/>
            <person name="Salamov A."/>
            <person name="Andreopoulos B."/>
            <person name="Baker S."/>
            <person name="Barry K."/>
            <person name="Bills G."/>
            <person name="Bluhm B."/>
            <person name="Cannon C."/>
            <person name="Castanera R."/>
            <person name="Culley D."/>
            <person name="Daum C."/>
            <person name="Ezra D."/>
            <person name="Gonzalez J."/>
            <person name="Henrissat B."/>
            <person name="Kuo A."/>
            <person name="Liang C."/>
            <person name="Lipzen A."/>
            <person name="Lutzoni F."/>
            <person name="Magnuson J."/>
            <person name="Mondo S."/>
            <person name="Nolan M."/>
            <person name="Ohm R."/>
            <person name="Pangilinan J."/>
            <person name="Park H.-J."/>
            <person name="Ramirez L."/>
            <person name="Alfaro M."/>
            <person name="Sun H."/>
            <person name="Tritt A."/>
            <person name="Yoshinaga Y."/>
            <person name="Zwiers L.-H."/>
            <person name="Turgeon B."/>
            <person name="Goodwin S."/>
            <person name="Spatafora J."/>
            <person name="Crous P."/>
            <person name="Grigoriev I."/>
        </authorList>
    </citation>
    <scope>NUCLEOTIDE SEQUENCE</scope>
    <source>
        <strain evidence="7">SCOH1-5</strain>
    </source>
</reference>
<keyword evidence="1" id="KW-0479">Metal-binding</keyword>
<dbReference type="InterPro" id="IPR013083">
    <property type="entry name" value="Znf_RING/FYVE/PHD"/>
</dbReference>
<dbReference type="Pfam" id="PF13639">
    <property type="entry name" value="zf-RING_2"/>
    <property type="match status" value="1"/>
</dbReference>
<name>A0A6A6F318_9PEZI</name>
<proteinExistence type="predicted"/>
<evidence type="ECO:0000256" key="5">
    <source>
        <dbReference type="SAM" id="MobiDB-lite"/>
    </source>
</evidence>
<dbReference type="InterPro" id="IPR017907">
    <property type="entry name" value="Znf_RING_CS"/>
</dbReference>
<dbReference type="InterPro" id="IPR001841">
    <property type="entry name" value="Znf_RING"/>
</dbReference>
<dbReference type="GO" id="GO:0005737">
    <property type="term" value="C:cytoplasm"/>
    <property type="evidence" value="ECO:0007669"/>
    <property type="project" value="TreeGrafter"/>
</dbReference>
<dbReference type="PROSITE" id="PS50089">
    <property type="entry name" value="ZF_RING_2"/>
    <property type="match status" value="1"/>
</dbReference>
<dbReference type="AlphaFoldDB" id="A0A6A6F318"/>
<protein>
    <recommendedName>
        <fullName evidence="6">RING-type domain-containing protein</fullName>
    </recommendedName>
</protein>
<evidence type="ECO:0000256" key="4">
    <source>
        <dbReference type="PROSITE-ProRule" id="PRU00175"/>
    </source>
</evidence>
<dbReference type="GO" id="GO:0008270">
    <property type="term" value="F:zinc ion binding"/>
    <property type="evidence" value="ECO:0007669"/>
    <property type="project" value="UniProtKB-KW"/>
</dbReference>
<evidence type="ECO:0000313" key="8">
    <source>
        <dbReference type="Proteomes" id="UP000799539"/>
    </source>
</evidence>
<dbReference type="EMBL" id="ML992702">
    <property type="protein sequence ID" value="KAF2207549.1"/>
    <property type="molecule type" value="Genomic_DNA"/>
</dbReference>
<dbReference type="OrthoDB" id="3650892at2759"/>
<evidence type="ECO:0000259" key="6">
    <source>
        <dbReference type="PROSITE" id="PS50089"/>
    </source>
</evidence>
<accession>A0A6A6F318</accession>
<dbReference type="GO" id="GO:0072572">
    <property type="term" value="F:poly-ADP-D-ribose binding"/>
    <property type="evidence" value="ECO:0007669"/>
    <property type="project" value="InterPro"/>
</dbReference>